<protein>
    <submittedName>
        <fullName evidence="2">Uncharacterized protein</fullName>
    </submittedName>
</protein>
<sequence length="84" mass="9221">MLEHPGSVGVDLGVPGDRAAEYGLHTEVEPAVPTEQRTDPHAAPPEYVEPVKTRACARRRRRPVACVVSSLLFIESPEVFSVWT</sequence>
<evidence type="ECO:0000313" key="3">
    <source>
        <dbReference type="Proteomes" id="UP001595764"/>
    </source>
</evidence>
<dbReference type="EMBL" id="JBHRWI010000027">
    <property type="protein sequence ID" value="MFC3513076.1"/>
    <property type="molecule type" value="Genomic_DNA"/>
</dbReference>
<evidence type="ECO:0000313" key="2">
    <source>
        <dbReference type="EMBL" id="MFC3513076.1"/>
    </source>
</evidence>
<keyword evidence="3" id="KW-1185">Reference proteome</keyword>
<feature type="region of interest" description="Disordered" evidence="1">
    <location>
        <begin position="28"/>
        <end position="47"/>
    </location>
</feature>
<accession>A0ABV7QIB2</accession>
<comment type="caution">
    <text evidence="2">The sequence shown here is derived from an EMBL/GenBank/DDBJ whole genome shotgun (WGS) entry which is preliminary data.</text>
</comment>
<evidence type="ECO:0000256" key="1">
    <source>
        <dbReference type="SAM" id="MobiDB-lite"/>
    </source>
</evidence>
<gene>
    <name evidence="2" type="ORF">ACFORO_23100</name>
</gene>
<name>A0ABV7QIB2_9PSEU</name>
<reference evidence="3" key="1">
    <citation type="journal article" date="2019" name="Int. J. Syst. Evol. Microbiol.">
        <title>The Global Catalogue of Microorganisms (GCM) 10K type strain sequencing project: providing services to taxonomists for standard genome sequencing and annotation.</title>
        <authorList>
            <consortium name="The Broad Institute Genomics Platform"/>
            <consortium name="The Broad Institute Genome Sequencing Center for Infectious Disease"/>
            <person name="Wu L."/>
            <person name="Ma J."/>
        </authorList>
    </citation>
    <scope>NUCLEOTIDE SEQUENCE [LARGE SCALE GENOMIC DNA]</scope>
    <source>
        <strain evidence="3">CGMCC 4.7682</strain>
    </source>
</reference>
<proteinExistence type="predicted"/>
<organism evidence="2 3">
    <name type="scientific">Amycolatopsis halotolerans</name>
    <dbReference type="NCBI Taxonomy" id="330083"/>
    <lineage>
        <taxon>Bacteria</taxon>
        <taxon>Bacillati</taxon>
        <taxon>Actinomycetota</taxon>
        <taxon>Actinomycetes</taxon>
        <taxon>Pseudonocardiales</taxon>
        <taxon>Pseudonocardiaceae</taxon>
        <taxon>Amycolatopsis</taxon>
    </lineage>
</organism>
<dbReference type="Proteomes" id="UP001595764">
    <property type="component" value="Unassembled WGS sequence"/>
</dbReference>
<dbReference type="RefSeq" id="WP_377873047.1">
    <property type="nucleotide sequence ID" value="NZ_JBHMAY010000043.1"/>
</dbReference>